<protein>
    <submittedName>
        <fullName evidence="2">Uncharacterized protein</fullName>
    </submittedName>
</protein>
<evidence type="ECO:0000313" key="3">
    <source>
        <dbReference type="Proteomes" id="UP000645966"/>
    </source>
</evidence>
<keyword evidence="3" id="KW-1185">Reference proteome</keyword>
<dbReference type="Proteomes" id="UP000645966">
    <property type="component" value="Unassembled WGS sequence"/>
</dbReference>
<organism evidence="2 3">
    <name type="scientific">Corynebacterium meridianum</name>
    <dbReference type="NCBI Taxonomy" id="2765363"/>
    <lineage>
        <taxon>Bacteria</taxon>
        <taxon>Bacillati</taxon>
        <taxon>Actinomycetota</taxon>
        <taxon>Actinomycetes</taxon>
        <taxon>Mycobacteriales</taxon>
        <taxon>Corynebacteriaceae</taxon>
        <taxon>Corynebacterium</taxon>
    </lineage>
</organism>
<feature type="compositionally biased region" description="Basic and acidic residues" evidence="1">
    <location>
        <begin position="334"/>
        <end position="343"/>
    </location>
</feature>
<evidence type="ECO:0000313" key="2">
    <source>
        <dbReference type="EMBL" id="MBI8988357.1"/>
    </source>
</evidence>
<reference evidence="2" key="1">
    <citation type="submission" date="2020-12" db="EMBL/GenBank/DDBJ databases">
        <title>Genome public.</title>
        <authorList>
            <person name="Sun Q."/>
        </authorList>
    </citation>
    <scope>NUCLEOTIDE SEQUENCE</scope>
    <source>
        <strain evidence="2">CCM 8863</strain>
    </source>
</reference>
<name>A0A934M6D8_9CORY</name>
<dbReference type="EMBL" id="JAEIOS010000009">
    <property type="protein sequence ID" value="MBI8988357.1"/>
    <property type="molecule type" value="Genomic_DNA"/>
</dbReference>
<evidence type="ECO:0000256" key="1">
    <source>
        <dbReference type="SAM" id="MobiDB-lite"/>
    </source>
</evidence>
<proteinExistence type="predicted"/>
<dbReference type="RefSeq" id="WP_198737404.1">
    <property type="nucleotide sequence ID" value="NZ_JAEIOS010000009.1"/>
</dbReference>
<comment type="caution">
    <text evidence="2">The sequence shown here is derived from an EMBL/GenBank/DDBJ whole genome shotgun (WGS) entry which is preliminary data.</text>
</comment>
<accession>A0A934M6D8</accession>
<feature type="region of interest" description="Disordered" evidence="1">
    <location>
        <begin position="321"/>
        <end position="343"/>
    </location>
</feature>
<dbReference type="AlphaFoldDB" id="A0A934M6D8"/>
<gene>
    <name evidence="2" type="ORF">JDV75_01060</name>
</gene>
<sequence length="343" mass="37170">MRPRPDIRGPRIVFDPVSGEGELHINRHTKQCNGGWFGPEEVLVGDLNLGAGRFNSEDGVVTWYHVTATLTGGGKHRILKLPHPGRQSRPLNFSYPGTFNGGVEGPAYRATSDAITDIPGENAVSVFEHSSGAVIVVANHDDTGHVEEYSADLKTRLFSEEIPSRVSSDAAWGGQTDSLYYAGSDDHSVHKVAVTGSGLSGDMVVATVPDTSTITVDGEFRDVGNIITGAAFGEDSGVLGVLYTAGRQHGEFISVDRTGDLKNRELPRASDVIGKELDDDYTAYLYGEAYNSGYRTGLRALPDGTFIHVRDGNHAYEDEECQRRPTCPHQSRQWHRDPGHGHG</sequence>